<evidence type="ECO:0000313" key="11">
    <source>
        <dbReference type="EMBL" id="CAD8881408.1"/>
    </source>
</evidence>
<dbReference type="PANTHER" id="PTHR10805:SF0">
    <property type="entry name" value="COATOMER SUBUNIT EPSILON"/>
    <property type="match status" value="1"/>
</dbReference>
<dbReference type="InterPro" id="IPR006822">
    <property type="entry name" value="Coatomer_esu"/>
</dbReference>
<comment type="subcellular location">
    <subcellularLocation>
        <location evidence="2">Cytoplasmic vesicle</location>
        <location evidence="2">COPI-coated vesicle membrane</location>
        <topology evidence="2">Peripheral membrane protein</topology>
        <orientation evidence="2">Cytoplasmic side</orientation>
    </subcellularLocation>
    <subcellularLocation>
        <location evidence="1">Golgi apparatus membrane</location>
        <topology evidence="1">Peripheral membrane protein</topology>
        <orientation evidence="1">Cytoplasmic side</orientation>
    </subcellularLocation>
</comment>
<evidence type="ECO:0000256" key="10">
    <source>
        <dbReference type="ARBA" id="ARBA00023329"/>
    </source>
</evidence>
<keyword evidence="7" id="KW-0653">Protein transport</keyword>
<gene>
    <name evidence="11" type="ORF">CHYS00102_LOCUS8595</name>
</gene>
<evidence type="ECO:0008006" key="12">
    <source>
        <dbReference type="Google" id="ProtNLM"/>
    </source>
</evidence>
<evidence type="ECO:0000256" key="5">
    <source>
        <dbReference type="ARBA" id="ARBA00022490"/>
    </source>
</evidence>
<keyword evidence="8" id="KW-0333">Golgi apparatus</keyword>
<keyword evidence="10" id="KW-0968">Cytoplasmic vesicle</keyword>
<organism evidence="11">
    <name type="scientific">Corethron hystrix</name>
    <dbReference type="NCBI Taxonomy" id="216773"/>
    <lineage>
        <taxon>Eukaryota</taxon>
        <taxon>Sar</taxon>
        <taxon>Stramenopiles</taxon>
        <taxon>Ochrophyta</taxon>
        <taxon>Bacillariophyta</taxon>
        <taxon>Coscinodiscophyceae</taxon>
        <taxon>Corethrophycidae</taxon>
        <taxon>Corethrales</taxon>
        <taxon>Corethraceae</taxon>
        <taxon>Corethron</taxon>
    </lineage>
</organism>
<evidence type="ECO:0000256" key="4">
    <source>
        <dbReference type="ARBA" id="ARBA00022448"/>
    </source>
</evidence>
<dbReference type="Pfam" id="PF04733">
    <property type="entry name" value="Coatomer_E"/>
    <property type="match status" value="1"/>
</dbReference>
<dbReference type="EMBL" id="HBFR01011917">
    <property type="protein sequence ID" value="CAD8881408.1"/>
    <property type="molecule type" value="Transcribed_RNA"/>
</dbReference>
<evidence type="ECO:0000256" key="2">
    <source>
        <dbReference type="ARBA" id="ARBA00004347"/>
    </source>
</evidence>
<evidence type="ECO:0000256" key="1">
    <source>
        <dbReference type="ARBA" id="ARBA00004255"/>
    </source>
</evidence>
<evidence type="ECO:0000256" key="7">
    <source>
        <dbReference type="ARBA" id="ARBA00022927"/>
    </source>
</evidence>
<evidence type="ECO:0000256" key="9">
    <source>
        <dbReference type="ARBA" id="ARBA00023136"/>
    </source>
</evidence>
<dbReference type="GO" id="GO:0015031">
    <property type="term" value="P:protein transport"/>
    <property type="evidence" value="ECO:0007669"/>
    <property type="project" value="UniProtKB-KW"/>
</dbReference>
<dbReference type="PANTHER" id="PTHR10805">
    <property type="entry name" value="COATOMER SUBUNIT EPSILON"/>
    <property type="match status" value="1"/>
</dbReference>
<evidence type="ECO:0000256" key="6">
    <source>
        <dbReference type="ARBA" id="ARBA00022892"/>
    </source>
</evidence>
<reference evidence="11" key="1">
    <citation type="submission" date="2021-01" db="EMBL/GenBank/DDBJ databases">
        <authorList>
            <person name="Corre E."/>
            <person name="Pelletier E."/>
            <person name="Niang G."/>
            <person name="Scheremetjew M."/>
            <person name="Finn R."/>
            <person name="Kale V."/>
            <person name="Holt S."/>
            <person name="Cochrane G."/>
            <person name="Meng A."/>
            <person name="Brown T."/>
            <person name="Cohen L."/>
        </authorList>
    </citation>
    <scope>NUCLEOTIDE SEQUENCE</scope>
    <source>
        <strain evidence="11">308</strain>
    </source>
</reference>
<evidence type="ECO:0000256" key="8">
    <source>
        <dbReference type="ARBA" id="ARBA00023034"/>
    </source>
</evidence>
<dbReference type="GO" id="GO:0006890">
    <property type="term" value="P:retrograde vesicle-mediated transport, Golgi to endoplasmic reticulum"/>
    <property type="evidence" value="ECO:0007669"/>
    <property type="project" value="InterPro"/>
</dbReference>
<dbReference type="InterPro" id="IPR011990">
    <property type="entry name" value="TPR-like_helical_dom_sf"/>
</dbReference>
<dbReference type="GO" id="GO:0000139">
    <property type="term" value="C:Golgi membrane"/>
    <property type="evidence" value="ECO:0007669"/>
    <property type="project" value="UniProtKB-SubCell"/>
</dbReference>
<dbReference type="SUPFAM" id="SSF48452">
    <property type="entry name" value="TPR-like"/>
    <property type="match status" value="1"/>
</dbReference>
<protein>
    <recommendedName>
        <fullName evidence="12">Coatomer subunit epsilon</fullName>
    </recommendedName>
</protein>
<dbReference type="GO" id="GO:0006888">
    <property type="term" value="P:endoplasmic reticulum to Golgi vesicle-mediated transport"/>
    <property type="evidence" value="ECO:0007669"/>
    <property type="project" value="TreeGrafter"/>
</dbReference>
<name>A0A7S1BCS8_9STRA</name>
<proteinExistence type="inferred from homology"/>
<comment type="similarity">
    <text evidence="3">Belongs to the COPE family.</text>
</comment>
<dbReference type="GO" id="GO:0006891">
    <property type="term" value="P:intra-Golgi vesicle-mediated transport"/>
    <property type="evidence" value="ECO:0007669"/>
    <property type="project" value="TreeGrafter"/>
</dbReference>
<keyword evidence="9" id="KW-0472">Membrane</keyword>
<evidence type="ECO:0000256" key="3">
    <source>
        <dbReference type="ARBA" id="ARBA00008827"/>
    </source>
</evidence>
<keyword evidence="6" id="KW-0931">ER-Golgi transport</keyword>
<keyword evidence="5" id="KW-0963">Cytoplasm</keyword>
<sequence length="304" mass="32857">MSEPDQLYTLRNQYWLGQYSMALDEAKSALRSKSTLSTELRTERDEFVARGLLALGRYGEIGVGPGTSGEIGVGVKLLQLQASLLSKTSPTETVLSSLQSLMSDPSAASKPSAQLYAAQIYLCVNQLESALQLIFLGTTFEHLYTTVQIYIRMDRLDLAEETLGAMKNADEDCSLTQLSAVHIAIASGSSKSTDASYILSALSEQYGPSPMLLNLTAASLIVSGRYDEAEEKCKEVLTEDATNIDAMINSVTCFVNLGKYVEVESMIGRIKSVAGPEHSFVKNLERVEGAFDRVSSTYSAGIAA</sequence>
<keyword evidence="4" id="KW-0813">Transport</keyword>
<dbReference type="AlphaFoldDB" id="A0A7S1BCS8"/>
<dbReference type="GO" id="GO:0005198">
    <property type="term" value="F:structural molecule activity"/>
    <property type="evidence" value="ECO:0007669"/>
    <property type="project" value="InterPro"/>
</dbReference>
<dbReference type="GO" id="GO:0030126">
    <property type="term" value="C:COPI vesicle coat"/>
    <property type="evidence" value="ECO:0007669"/>
    <property type="project" value="TreeGrafter"/>
</dbReference>
<dbReference type="Gene3D" id="1.25.40.10">
    <property type="entry name" value="Tetratricopeptide repeat domain"/>
    <property type="match status" value="1"/>
</dbReference>
<accession>A0A7S1BCS8</accession>